<dbReference type="PANTHER" id="PTHR11695">
    <property type="entry name" value="ALCOHOL DEHYDROGENASE RELATED"/>
    <property type="match status" value="1"/>
</dbReference>
<gene>
    <name evidence="2" type="ORF">GCM10023322_40200</name>
</gene>
<dbReference type="PANTHER" id="PTHR11695:SF294">
    <property type="entry name" value="RETICULON-4-INTERACTING PROTEIN 1, MITOCHONDRIAL"/>
    <property type="match status" value="1"/>
</dbReference>
<reference evidence="3" key="1">
    <citation type="journal article" date="2019" name="Int. J. Syst. Evol. Microbiol.">
        <title>The Global Catalogue of Microorganisms (GCM) 10K type strain sequencing project: providing services to taxonomists for standard genome sequencing and annotation.</title>
        <authorList>
            <consortium name="The Broad Institute Genomics Platform"/>
            <consortium name="The Broad Institute Genome Sequencing Center for Infectious Disease"/>
            <person name="Wu L."/>
            <person name="Ma J."/>
        </authorList>
    </citation>
    <scope>NUCLEOTIDE SEQUENCE [LARGE SCALE GENOMIC DNA]</scope>
    <source>
        <strain evidence="3">JCM 18304</strain>
    </source>
</reference>
<sequence length="310" mass="32007">MKAIALDEFGGPEVLSLRDLPDPLLTPDGVLIDMRAAGVNPVDYKIREGYLRGAFPHHTPLIPGWDVAGVVAAVGPAVTAFAAGDEVYAYARKDSVQFGTYAEKVVVADRAVARRPASLSLAQAGAVPLAGLTALQSLRDVGVRAGDTVLVHAAAGGVGHIAVQLAVAMGAARVFGTASPGNHDFVRSLGAQPLSYGPDLPEELAAAVGGDGKVDVALDYVGGEALTQSAQVVRDAARHGSIVDAKTALEQGGRYTFVRPDGDGLAYLGKLADEGKLLVEVQQEFPLAQAAEAQRLLAKGHVRGKLVLTV</sequence>
<proteinExistence type="predicted"/>
<dbReference type="EMBL" id="BAABJQ010000011">
    <property type="protein sequence ID" value="GAA5188773.1"/>
    <property type="molecule type" value="Genomic_DNA"/>
</dbReference>
<dbReference type="Pfam" id="PF13602">
    <property type="entry name" value="ADH_zinc_N_2"/>
    <property type="match status" value="1"/>
</dbReference>
<dbReference type="InterPro" id="IPR050700">
    <property type="entry name" value="YIM1/Zinc_Alcohol_DH_Fams"/>
</dbReference>
<organism evidence="2 3">
    <name type="scientific">Rugosimonospora acidiphila</name>
    <dbReference type="NCBI Taxonomy" id="556531"/>
    <lineage>
        <taxon>Bacteria</taxon>
        <taxon>Bacillati</taxon>
        <taxon>Actinomycetota</taxon>
        <taxon>Actinomycetes</taxon>
        <taxon>Micromonosporales</taxon>
        <taxon>Micromonosporaceae</taxon>
        <taxon>Rugosimonospora</taxon>
    </lineage>
</organism>
<evidence type="ECO:0000259" key="1">
    <source>
        <dbReference type="SMART" id="SM00829"/>
    </source>
</evidence>
<dbReference type="Pfam" id="PF08240">
    <property type="entry name" value="ADH_N"/>
    <property type="match status" value="1"/>
</dbReference>
<protein>
    <submittedName>
        <fullName evidence="2">NADP-dependent oxidoreductase</fullName>
    </submittedName>
</protein>
<dbReference type="SMART" id="SM00829">
    <property type="entry name" value="PKS_ER"/>
    <property type="match status" value="1"/>
</dbReference>
<dbReference type="InterPro" id="IPR011032">
    <property type="entry name" value="GroES-like_sf"/>
</dbReference>
<dbReference type="SUPFAM" id="SSF50129">
    <property type="entry name" value="GroES-like"/>
    <property type="match status" value="1"/>
</dbReference>
<dbReference type="InterPro" id="IPR036291">
    <property type="entry name" value="NAD(P)-bd_dom_sf"/>
</dbReference>
<dbReference type="Gene3D" id="3.40.50.720">
    <property type="entry name" value="NAD(P)-binding Rossmann-like Domain"/>
    <property type="match status" value="1"/>
</dbReference>
<accession>A0ABP9RXE9</accession>
<dbReference type="SUPFAM" id="SSF51735">
    <property type="entry name" value="NAD(P)-binding Rossmann-fold domains"/>
    <property type="match status" value="1"/>
</dbReference>
<comment type="caution">
    <text evidence="2">The sequence shown here is derived from an EMBL/GenBank/DDBJ whole genome shotgun (WGS) entry which is preliminary data.</text>
</comment>
<feature type="domain" description="Enoyl reductase (ER)" evidence="1">
    <location>
        <begin position="10"/>
        <end position="308"/>
    </location>
</feature>
<dbReference type="Gene3D" id="3.90.180.10">
    <property type="entry name" value="Medium-chain alcohol dehydrogenases, catalytic domain"/>
    <property type="match status" value="1"/>
</dbReference>
<evidence type="ECO:0000313" key="3">
    <source>
        <dbReference type="Proteomes" id="UP001501570"/>
    </source>
</evidence>
<keyword evidence="3" id="KW-1185">Reference proteome</keyword>
<dbReference type="Proteomes" id="UP001501570">
    <property type="component" value="Unassembled WGS sequence"/>
</dbReference>
<name>A0ABP9RXE9_9ACTN</name>
<dbReference type="RefSeq" id="WP_345631650.1">
    <property type="nucleotide sequence ID" value="NZ_BAABJQ010000011.1"/>
</dbReference>
<dbReference type="CDD" id="cd05289">
    <property type="entry name" value="MDR_like_2"/>
    <property type="match status" value="1"/>
</dbReference>
<dbReference type="InterPro" id="IPR020843">
    <property type="entry name" value="ER"/>
</dbReference>
<evidence type="ECO:0000313" key="2">
    <source>
        <dbReference type="EMBL" id="GAA5188773.1"/>
    </source>
</evidence>
<dbReference type="InterPro" id="IPR013154">
    <property type="entry name" value="ADH-like_N"/>
</dbReference>